<organism evidence="1 2">
    <name type="scientific">Araneus ventricosus</name>
    <name type="common">Orbweaver spider</name>
    <name type="synonym">Epeira ventricosa</name>
    <dbReference type="NCBI Taxonomy" id="182803"/>
    <lineage>
        <taxon>Eukaryota</taxon>
        <taxon>Metazoa</taxon>
        <taxon>Ecdysozoa</taxon>
        <taxon>Arthropoda</taxon>
        <taxon>Chelicerata</taxon>
        <taxon>Arachnida</taxon>
        <taxon>Araneae</taxon>
        <taxon>Araneomorphae</taxon>
        <taxon>Entelegynae</taxon>
        <taxon>Araneoidea</taxon>
        <taxon>Araneidae</taxon>
        <taxon>Araneus</taxon>
    </lineage>
</organism>
<accession>A0A4Y2TML2</accession>
<dbReference type="Proteomes" id="UP000499080">
    <property type="component" value="Unassembled WGS sequence"/>
</dbReference>
<sequence length="125" mass="14043">MPFVAILAFSPPILVEELGQVFSDVPKFVLRQDSSNMQNSCHPDSSSPNRRISSFIFSLNERSQCSRILCFAATLASRSQIGIGRLRLSSFEIPFRIICSKFDRCSTLTIGFSFPCTKNSILEER</sequence>
<comment type="caution">
    <text evidence="1">The sequence shown here is derived from an EMBL/GenBank/DDBJ whole genome shotgun (WGS) entry which is preliminary data.</text>
</comment>
<protein>
    <submittedName>
        <fullName evidence="1">Uncharacterized protein</fullName>
    </submittedName>
</protein>
<dbReference type="AlphaFoldDB" id="A0A4Y2TML2"/>
<reference evidence="1 2" key="1">
    <citation type="journal article" date="2019" name="Sci. Rep.">
        <title>Orb-weaving spider Araneus ventricosus genome elucidates the spidroin gene catalogue.</title>
        <authorList>
            <person name="Kono N."/>
            <person name="Nakamura H."/>
            <person name="Ohtoshi R."/>
            <person name="Moran D.A.P."/>
            <person name="Shinohara A."/>
            <person name="Yoshida Y."/>
            <person name="Fujiwara M."/>
            <person name="Mori M."/>
            <person name="Tomita M."/>
            <person name="Arakawa K."/>
        </authorList>
    </citation>
    <scope>NUCLEOTIDE SEQUENCE [LARGE SCALE GENOMIC DNA]</scope>
</reference>
<gene>
    <name evidence="1" type="ORF">AVEN_250943_1</name>
</gene>
<evidence type="ECO:0000313" key="2">
    <source>
        <dbReference type="Proteomes" id="UP000499080"/>
    </source>
</evidence>
<proteinExistence type="predicted"/>
<evidence type="ECO:0000313" key="1">
    <source>
        <dbReference type="EMBL" id="GBO00620.1"/>
    </source>
</evidence>
<name>A0A4Y2TML2_ARAVE</name>
<keyword evidence="2" id="KW-1185">Reference proteome</keyword>
<dbReference type="EMBL" id="BGPR01029057">
    <property type="protein sequence ID" value="GBO00620.1"/>
    <property type="molecule type" value="Genomic_DNA"/>
</dbReference>